<feature type="compositionally biased region" description="Polar residues" evidence="1">
    <location>
        <begin position="415"/>
        <end position="427"/>
    </location>
</feature>
<feature type="signal peptide" evidence="3">
    <location>
        <begin position="1"/>
        <end position="27"/>
    </location>
</feature>
<accession>A0ABS4PMW1</accession>
<feature type="compositionally biased region" description="Low complexity" evidence="1">
    <location>
        <begin position="394"/>
        <end position="410"/>
    </location>
</feature>
<dbReference type="Gene3D" id="1.50.10.20">
    <property type="match status" value="1"/>
</dbReference>
<dbReference type="SUPFAM" id="SSF48239">
    <property type="entry name" value="Terpenoid cyclases/Protein prenyltransferases"/>
    <property type="match status" value="1"/>
</dbReference>
<dbReference type="CDD" id="cd00688">
    <property type="entry name" value="ISOPREN_C2_like"/>
    <property type="match status" value="1"/>
</dbReference>
<sequence>MRAPVRALAGITAAGALVAAIALPSPAAEADKHTTAGAAAAKWLAGELTDGTLPGFMGADWGLTIDALFALSATGRPEVTAVADAIDAGGAGYYTFPIDANTTAWIGGATAKTLAAAVTAGRDPKNFTGRDIRQATLDLIAPDGDVKGQLRSKNTGNDGSNTFDQALAVLGLARSGGVPPDAAVFLVKQQCPAGGFRLGGSFAEGSVTCTDDSAIDPDSTGMAVQALLEADKNGIAGAKAAADKGAAYLARTQRADGSFGGSGPTVGSNANSTGLAGQALAVSGNTTAANRAADWVLAHQLSTQNAGKATGELGAIAYNKESLDDAVANAVDGRIPDLQRDQWRRTAAQALLTLAKLPLTHKPVEPGPGPDPVDPPSETSVPSSSSSAPPPSSSPSQSSSTQPGTSSSAGLAAAPQNTTGSSQQKKLAQTGAPVTEFAVGGVVLVAAGVGLLFAGRRRSLR</sequence>
<dbReference type="Proteomes" id="UP000741013">
    <property type="component" value="Unassembled WGS sequence"/>
</dbReference>
<feature type="compositionally biased region" description="Pro residues" evidence="1">
    <location>
        <begin position="365"/>
        <end position="375"/>
    </location>
</feature>
<dbReference type="InterPro" id="IPR008930">
    <property type="entry name" value="Terpenoid_cyclase/PrenylTrfase"/>
</dbReference>
<feature type="region of interest" description="Disordered" evidence="1">
    <location>
        <begin position="359"/>
        <end position="431"/>
    </location>
</feature>
<feature type="transmembrane region" description="Helical" evidence="2">
    <location>
        <begin position="437"/>
        <end position="455"/>
    </location>
</feature>
<keyword evidence="2" id="KW-1133">Transmembrane helix</keyword>
<gene>
    <name evidence="4" type="ORF">JOM49_001492</name>
</gene>
<organism evidence="4 5">
    <name type="scientific">Amycolatopsis magusensis</name>
    <dbReference type="NCBI Taxonomy" id="882444"/>
    <lineage>
        <taxon>Bacteria</taxon>
        <taxon>Bacillati</taxon>
        <taxon>Actinomycetota</taxon>
        <taxon>Actinomycetes</taxon>
        <taxon>Pseudonocardiales</taxon>
        <taxon>Pseudonocardiaceae</taxon>
        <taxon>Amycolatopsis</taxon>
    </lineage>
</organism>
<keyword evidence="5" id="KW-1185">Reference proteome</keyword>
<evidence type="ECO:0000313" key="5">
    <source>
        <dbReference type="Proteomes" id="UP000741013"/>
    </source>
</evidence>
<evidence type="ECO:0008006" key="6">
    <source>
        <dbReference type="Google" id="ProtNLM"/>
    </source>
</evidence>
<protein>
    <recommendedName>
        <fullName evidence="6">Prenyltransferase and squalene oxidase repeat-containing protein</fullName>
    </recommendedName>
</protein>
<feature type="compositionally biased region" description="Low complexity" evidence="1">
    <location>
        <begin position="376"/>
        <end position="387"/>
    </location>
</feature>
<evidence type="ECO:0000256" key="3">
    <source>
        <dbReference type="SAM" id="SignalP"/>
    </source>
</evidence>
<evidence type="ECO:0000313" key="4">
    <source>
        <dbReference type="EMBL" id="MBP2179966.1"/>
    </source>
</evidence>
<evidence type="ECO:0000256" key="2">
    <source>
        <dbReference type="SAM" id="Phobius"/>
    </source>
</evidence>
<keyword evidence="2" id="KW-0812">Transmembrane</keyword>
<comment type="caution">
    <text evidence="4">The sequence shown here is derived from an EMBL/GenBank/DDBJ whole genome shotgun (WGS) entry which is preliminary data.</text>
</comment>
<dbReference type="EMBL" id="JAGGMS010000001">
    <property type="protein sequence ID" value="MBP2179966.1"/>
    <property type="molecule type" value="Genomic_DNA"/>
</dbReference>
<keyword evidence="2" id="KW-0472">Membrane</keyword>
<dbReference type="RefSeq" id="WP_209663603.1">
    <property type="nucleotide sequence ID" value="NZ_JAGGMS010000001.1"/>
</dbReference>
<name>A0ABS4PMW1_9PSEU</name>
<evidence type="ECO:0000256" key="1">
    <source>
        <dbReference type="SAM" id="MobiDB-lite"/>
    </source>
</evidence>
<reference evidence="4 5" key="1">
    <citation type="submission" date="2021-03" db="EMBL/GenBank/DDBJ databases">
        <title>Sequencing the genomes of 1000 actinobacteria strains.</title>
        <authorList>
            <person name="Klenk H.-P."/>
        </authorList>
    </citation>
    <scope>NUCLEOTIDE SEQUENCE [LARGE SCALE GENOMIC DNA]</scope>
    <source>
        <strain evidence="4 5">DSM 45510</strain>
    </source>
</reference>
<keyword evidence="3" id="KW-0732">Signal</keyword>
<feature type="chain" id="PRO_5047329951" description="Prenyltransferase and squalene oxidase repeat-containing protein" evidence="3">
    <location>
        <begin position="28"/>
        <end position="461"/>
    </location>
</feature>
<proteinExistence type="predicted"/>